<keyword evidence="11" id="KW-1185">Reference proteome</keyword>
<gene>
    <name evidence="9" type="ORF">D6D85_01995</name>
    <name evidence="10" type="ORF">EF810_07635</name>
</gene>
<comment type="cofactor">
    <cofactor evidence="1">
        <name>pyruvate</name>
        <dbReference type="ChEBI" id="CHEBI:15361"/>
    </cofactor>
</comment>
<keyword evidence="8" id="KW-0670">Pyruvate</keyword>
<reference evidence="9 11" key="1">
    <citation type="submission" date="2018-10" db="EMBL/GenBank/DDBJ databases">
        <title>Co-occurring genomic capacity for anaerobic methane metabolism and dissimilatory sulfite reduction discovered in the Korarchaeota.</title>
        <authorList>
            <person name="Mckay L.J."/>
            <person name="Dlakic M."/>
            <person name="Fields M.W."/>
            <person name="Delmont T.O."/>
            <person name="Eren A.M."/>
            <person name="Jay Z.J."/>
            <person name="Klingelsmith K.B."/>
            <person name="Rusch D.B."/>
            <person name="Inskeep W.P."/>
        </authorList>
    </citation>
    <scope>NUCLEOTIDE SEQUENCE [LARGE SCALE GENOMIC DNA]</scope>
    <source>
        <strain evidence="9 11">MDKW</strain>
    </source>
</reference>
<evidence type="ECO:0000313" key="11">
    <source>
        <dbReference type="Proteomes" id="UP000277582"/>
    </source>
</evidence>
<dbReference type="AlphaFoldDB" id="A0A429GV78"/>
<evidence type="ECO:0000256" key="4">
    <source>
        <dbReference type="ARBA" id="ARBA00023115"/>
    </source>
</evidence>
<dbReference type="SUPFAM" id="SSF56276">
    <property type="entry name" value="S-adenosylmethionine decarboxylase"/>
    <property type="match status" value="1"/>
</dbReference>
<reference evidence="10 12" key="2">
    <citation type="journal article" date="2019" name="Nat. Microbiol.">
        <title>Wide diversity of methane and short-chain alkane metabolisms in uncultured archaea.</title>
        <authorList>
            <person name="Borrel G."/>
            <person name="Adam P.S."/>
            <person name="McKay L.J."/>
            <person name="Chen L.X."/>
            <person name="Sierra-Garcia I.N."/>
            <person name="Sieber C.M."/>
            <person name="Letourneur Q."/>
            <person name="Ghozlane A."/>
            <person name="Andersen G.L."/>
            <person name="Li W.J."/>
            <person name="Hallam S.J."/>
            <person name="Muyzer G."/>
            <person name="de Oliveira V.M."/>
            <person name="Inskeep W.P."/>
            <person name="Banfield J.F."/>
            <person name="Gribaldo S."/>
        </authorList>
    </citation>
    <scope>NUCLEOTIDE SEQUENCE [LARGE SCALE GENOMIC DNA]</scope>
    <source>
        <strain evidence="10">NM4</strain>
    </source>
</reference>
<evidence type="ECO:0000313" key="10">
    <source>
        <dbReference type="EMBL" id="RZN58318.1"/>
    </source>
</evidence>
<organism evidence="9 11">
    <name type="scientific">Candidatus Methanodesulfokora washburnensis</name>
    <dbReference type="NCBI Taxonomy" id="2478471"/>
    <lineage>
        <taxon>Archaea</taxon>
        <taxon>Thermoproteota</taxon>
        <taxon>Candidatus Korarchaeia</taxon>
        <taxon>Candidatus Korarchaeia incertae sedis</taxon>
        <taxon>Candidatus Methanodesulfokora</taxon>
    </lineage>
</organism>
<accession>A0A429GV78</accession>
<evidence type="ECO:0000256" key="2">
    <source>
        <dbReference type="ARBA" id="ARBA00022793"/>
    </source>
</evidence>
<dbReference type="GO" id="GO:0008295">
    <property type="term" value="P:spermidine biosynthetic process"/>
    <property type="evidence" value="ECO:0007669"/>
    <property type="project" value="InterPro"/>
</dbReference>
<dbReference type="InterPro" id="IPR003826">
    <property type="entry name" value="AdoMetDC_fam_prok"/>
</dbReference>
<name>A0A429GV78_9CREN</name>
<keyword evidence="6" id="KW-0456">Lyase</keyword>
<dbReference type="PANTHER" id="PTHR33866:SF2">
    <property type="entry name" value="S-ADENOSYLMETHIONINE DECARBOXYLASE PROENZYME"/>
    <property type="match status" value="1"/>
</dbReference>
<evidence type="ECO:0000313" key="9">
    <source>
        <dbReference type="EMBL" id="RSN77778.1"/>
    </source>
</evidence>
<keyword evidence="7" id="KW-0704">Schiff base</keyword>
<dbReference type="InterPro" id="IPR016067">
    <property type="entry name" value="S-AdoMet_deCO2ase_core"/>
</dbReference>
<dbReference type="Gene3D" id="3.60.90.10">
    <property type="entry name" value="S-adenosylmethionine decarboxylase"/>
    <property type="match status" value="1"/>
</dbReference>
<evidence type="ECO:0000256" key="7">
    <source>
        <dbReference type="ARBA" id="ARBA00023270"/>
    </source>
</evidence>
<dbReference type="RefSeq" id="WP_125670392.1">
    <property type="nucleotide sequence ID" value="NZ_RCOS01000027.1"/>
</dbReference>
<comment type="caution">
    <text evidence="9">The sequence shown here is derived from an EMBL/GenBank/DDBJ whole genome shotgun (WGS) entry which is preliminary data.</text>
</comment>
<dbReference type="EMBL" id="RCOS01000027">
    <property type="protein sequence ID" value="RSN77778.1"/>
    <property type="molecule type" value="Genomic_DNA"/>
</dbReference>
<dbReference type="PANTHER" id="PTHR33866">
    <property type="entry name" value="S-ADENOSYLMETHIONINE DECARBOXYLASE PROENZYME"/>
    <property type="match status" value="1"/>
</dbReference>
<keyword evidence="5" id="KW-0865">Zymogen</keyword>
<protein>
    <recommendedName>
        <fullName evidence="13">S-adenosylmethionine decarboxylase proenzyme</fullName>
    </recommendedName>
</protein>
<evidence type="ECO:0000256" key="5">
    <source>
        <dbReference type="ARBA" id="ARBA00023145"/>
    </source>
</evidence>
<dbReference type="OrthoDB" id="114016at2157"/>
<dbReference type="EMBL" id="RXII01000120">
    <property type="protein sequence ID" value="RZN58318.1"/>
    <property type="molecule type" value="Genomic_DNA"/>
</dbReference>
<sequence length="139" mass="15270">MVRAFEFHVIGEIHNADRALMDDMGFLQEAIVSSVVRAGLTIFDVYVHRQVDGLLGIGVIGESHVAVRTWISKGLVTVEVSSCKDPESTWEVYFNLVRFFKGKTGYSLEIRTGMGLLGAIFEEVGVRPTGAISYLAKSS</sequence>
<evidence type="ECO:0000256" key="1">
    <source>
        <dbReference type="ARBA" id="ARBA00001928"/>
    </source>
</evidence>
<evidence type="ECO:0000256" key="3">
    <source>
        <dbReference type="ARBA" id="ARBA00022813"/>
    </source>
</evidence>
<dbReference type="Proteomes" id="UP000316217">
    <property type="component" value="Unassembled WGS sequence"/>
</dbReference>
<evidence type="ECO:0000313" key="12">
    <source>
        <dbReference type="Proteomes" id="UP000316217"/>
    </source>
</evidence>
<dbReference type="GO" id="GO:0004014">
    <property type="term" value="F:adenosylmethionine decarboxylase activity"/>
    <property type="evidence" value="ECO:0007669"/>
    <property type="project" value="InterPro"/>
</dbReference>
<evidence type="ECO:0000256" key="6">
    <source>
        <dbReference type="ARBA" id="ARBA00023239"/>
    </source>
</evidence>
<keyword evidence="3" id="KW-0068">Autocatalytic cleavage</keyword>
<evidence type="ECO:0000256" key="8">
    <source>
        <dbReference type="ARBA" id="ARBA00023317"/>
    </source>
</evidence>
<dbReference type="Proteomes" id="UP000277582">
    <property type="component" value="Unassembled WGS sequence"/>
</dbReference>
<dbReference type="GO" id="GO:0005829">
    <property type="term" value="C:cytosol"/>
    <property type="evidence" value="ECO:0007669"/>
    <property type="project" value="TreeGrafter"/>
</dbReference>
<evidence type="ECO:0008006" key="13">
    <source>
        <dbReference type="Google" id="ProtNLM"/>
    </source>
</evidence>
<keyword evidence="4" id="KW-0620">Polyamine biosynthesis</keyword>
<proteinExistence type="predicted"/>
<keyword evidence="2" id="KW-0210">Decarboxylase</keyword>
<dbReference type="Pfam" id="PF02675">
    <property type="entry name" value="AdoMet_dc"/>
    <property type="match status" value="1"/>
</dbReference>